<comment type="caution">
    <text evidence="1">The sequence shown here is derived from an EMBL/GenBank/DDBJ whole genome shotgun (WGS) entry which is preliminary data.</text>
</comment>
<evidence type="ECO:0000313" key="2">
    <source>
        <dbReference type="Proteomes" id="UP001374584"/>
    </source>
</evidence>
<organism evidence="1 2">
    <name type="scientific">Phaseolus coccineus</name>
    <name type="common">Scarlet runner bean</name>
    <name type="synonym">Phaseolus multiflorus</name>
    <dbReference type="NCBI Taxonomy" id="3886"/>
    <lineage>
        <taxon>Eukaryota</taxon>
        <taxon>Viridiplantae</taxon>
        <taxon>Streptophyta</taxon>
        <taxon>Embryophyta</taxon>
        <taxon>Tracheophyta</taxon>
        <taxon>Spermatophyta</taxon>
        <taxon>Magnoliopsida</taxon>
        <taxon>eudicotyledons</taxon>
        <taxon>Gunneridae</taxon>
        <taxon>Pentapetalae</taxon>
        <taxon>rosids</taxon>
        <taxon>fabids</taxon>
        <taxon>Fabales</taxon>
        <taxon>Fabaceae</taxon>
        <taxon>Papilionoideae</taxon>
        <taxon>50 kb inversion clade</taxon>
        <taxon>NPAAA clade</taxon>
        <taxon>indigoferoid/millettioid clade</taxon>
        <taxon>Phaseoleae</taxon>
        <taxon>Phaseolus</taxon>
    </lineage>
</organism>
<dbReference type="EMBL" id="JAYMYR010000006">
    <property type="protein sequence ID" value="KAK7356796.1"/>
    <property type="molecule type" value="Genomic_DNA"/>
</dbReference>
<dbReference type="AlphaFoldDB" id="A0AAN9R2U8"/>
<accession>A0AAN9R2U8</accession>
<gene>
    <name evidence="1" type="ORF">VNO80_16073</name>
</gene>
<dbReference type="Proteomes" id="UP001374584">
    <property type="component" value="Unassembled WGS sequence"/>
</dbReference>
<evidence type="ECO:0000313" key="1">
    <source>
        <dbReference type="EMBL" id="KAK7356796.1"/>
    </source>
</evidence>
<name>A0AAN9R2U8_PHACN</name>
<proteinExistence type="predicted"/>
<keyword evidence="2" id="KW-1185">Reference proteome</keyword>
<reference evidence="1 2" key="1">
    <citation type="submission" date="2024-01" db="EMBL/GenBank/DDBJ databases">
        <title>The genomes of 5 underutilized Papilionoideae crops provide insights into root nodulation and disease resistanc.</title>
        <authorList>
            <person name="Jiang F."/>
        </authorList>
    </citation>
    <scope>NUCLEOTIDE SEQUENCE [LARGE SCALE GENOMIC DNA]</scope>
    <source>
        <strain evidence="1">JINMINGXINNONG_FW02</strain>
        <tissue evidence="1">Leaves</tissue>
    </source>
</reference>
<protein>
    <submittedName>
        <fullName evidence="1">Uncharacterized protein</fullName>
    </submittedName>
</protein>
<sequence>MNKVDPRACRLARITSTNGRRDGGVRSGGRSQRWWCSLWRMLAEIAMLAMEGRNREMVVLAVEGSCRSRTMEGSPRSRAWWRVVAVLVRWRAVTVLVHGGGRLQISRVIEESVA</sequence>